<reference evidence="2" key="1">
    <citation type="journal article" date="2019" name="Int. J. Syst. Evol. Microbiol.">
        <title>The Global Catalogue of Microorganisms (GCM) 10K type strain sequencing project: providing services to taxonomists for standard genome sequencing and annotation.</title>
        <authorList>
            <consortium name="The Broad Institute Genomics Platform"/>
            <consortium name="The Broad Institute Genome Sequencing Center for Infectious Disease"/>
            <person name="Wu L."/>
            <person name="Ma J."/>
        </authorList>
    </citation>
    <scope>NUCLEOTIDE SEQUENCE [LARGE SCALE GENOMIC DNA]</scope>
    <source>
        <strain evidence="2">JCM 19125</strain>
    </source>
</reference>
<evidence type="ECO:0000313" key="2">
    <source>
        <dbReference type="Proteomes" id="UP001501521"/>
    </source>
</evidence>
<sequence>MRIEGLLDLFGGLSALHEQALELGCEPGQDQLGCRVPGTVTVCSVRAFTMASTRRSCMRGASALAVVVRRRLRGG</sequence>
<accession>A0ABP9FGK0</accession>
<evidence type="ECO:0000313" key="1">
    <source>
        <dbReference type="EMBL" id="GAA4895685.1"/>
    </source>
</evidence>
<dbReference type="EMBL" id="BAABLV010000019">
    <property type="protein sequence ID" value="GAA4895685.1"/>
    <property type="molecule type" value="Genomic_DNA"/>
</dbReference>
<keyword evidence="2" id="KW-1185">Reference proteome</keyword>
<name>A0ABP9FGK0_9ACTN</name>
<proteinExistence type="predicted"/>
<dbReference type="Proteomes" id="UP001501521">
    <property type="component" value="Unassembled WGS sequence"/>
</dbReference>
<organism evidence="1 2">
    <name type="scientific">Tessaracoccus lubricantis</name>
    <dbReference type="NCBI Taxonomy" id="545543"/>
    <lineage>
        <taxon>Bacteria</taxon>
        <taxon>Bacillati</taxon>
        <taxon>Actinomycetota</taxon>
        <taxon>Actinomycetes</taxon>
        <taxon>Propionibacteriales</taxon>
        <taxon>Propionibacteriaceae</taxon>
        <taxon>Tessaracoccus</taxon>
    </lineage>
</organism>
<gene>
    <name evidence="1" type="ORF">GCM10025789_11510</name>
</gene>
<protein>
    <submittedName>
        <fullName evidence="1">Uncharacterized protein</fullName>
    </submittedName>
</protein>
<comment type="caution">
    <text evidence="1">The sequence shown here is derived from an EMBL/GenBank/DDBJ whole genome shotgun (WGS) entry which is preliminary data.</text>
</comment>